<dbReference type="CDD" id="cd00207">
    <property type="entry name" value="fer2"/>
    <property type="match status" value="1"/>
</dbReference>
<organism evidence="7 8">
    <name type="scientific">Petrolisthes manimaculis</name>
    <dbReference type="NCBI Taxonomy" id="1843537"/>
    <lineage>
        <taxon>Eukaryota</taxon>
        <taxon>Metazoa</taxon>
        <taxon>Ecdysozoa</taxon>
        <taxon>Arthropoda</taxon>
        <taxon>Crustacea</taxon>
        <taxon>Multicrustacea</taxon>
        <taxon>Malacostraca</taxon>
        <taxon>Eumalacostraca</taxon>
        <taxon>Eucarida</taxon>
        <taxon>Decapoda</taxon>
        <taxon>Pleocyemata</taxon>
        <taxon>Anomura</taxon>
        <taxon>Galatheoidea</taxon>
        <taxon>Porcellanidae</taxon>
        <taxon>Petrolisthes</taxon>
    </lineage>
</organism>
<evidence type="ECO:0000256" key="3">
    <source>
        <dbReference type="ARBA" id="ARBA00023002"/>
    </source>
</evidence>
<evidence type="ECO:0000256" key="1">
    <source>
        <dbReference type="ARBA" id="ARBA00022714"/>
    </source>
</evidence>
<dbReference type="SUPFAM" id="SSF47741">
    <property type="entry name" value="CO dehydrogenase ISP C-domain like"/>
    <property type="match status" value="1"/>
</dbReference>
<dbReference type="PANTHER" id="PTHR45444:SF3">
    <property type="entry name" value="XANTHINE DEHYDROGENASE"/>
    <property type="match status" value="1"/>
</dbReference>
<gene>
    <name evidence="7" type="ORF">Pmani_004299</name>
</gene>
<dbReference type="InterPro" id="IPR001041">
    <property type="entry name" value="2Fe-2S_ferredoxin-type"/>
</dbReference>
<dbReference type="PANTHER" id="PTHR45444">
    <property type="entry name" value="XANTHINE DEHYDROGENASE"/>
    <property type="match status" value="1"/>
</dbReference>
<keyword evidence="3" id="KW-0560">Oxidoreductase</keyword>
<keyword evidence="5" id="KW-0411">Iron-sulfur</keyword>
<keyword evidence="1" id="KW-0001">2Fe-2S</keyword>
<accession>A0AAE1UNH0</accession>
<evidence type="ECO:0000313" key="8">
    <source>
        <dbReference type="Proteomes" id="UP001292094"/>
    </source>
</evidence>
<dbReference type="GO" id="GO:0005506">
    <property type="term" value="F:iron ion binding"/>
    <property type="evidence" value="ECO:0007669"/>
    <property type="project" value="InterPro"/>
</dbReference>
<reference evidence="7" key="1">
    <citation type="submission" date="2023-11" db="EMBL/GenBank/DDBJ databases">
        <title>Genome assemblies of two species of porcelain crab, Petrolisthes cinctipes and Petrolisthes manimaculis (Anomura: Porcellanidae).</title>
        <authorList>
            <person name="Angst P."/>
        </authorList>
    </citation>
    <scope>NUCLEOTIDE SEQUENCE</scope>
    <source>
        <strain evidence="7">PB745_02</strain>
        <tissue evidence="7">Gill</tissue>
    </source>
</reference>
<dbReference type="PROSITE" id="PS51085">
    <property type="entry name" value="2FE2S_FER_2"/>
    <property type="match status" value="1"/>
</dbReference>
<dbReference type="InterPro" id="IPR016208">
    <property type="entry name" value="Ald_Oxase/xanthine_DH-like"/>
</dbReference>
<dbReference type="GO" id="GO:0051537">
    <property type="term" value="F:2 iron, 2 sulfur cluster binding"/>
    <property type="evidence" value="ECO:0007669"/>
    <property type="project" value="UniProtKB-KW"/>
</dbReference>
<evidence type="ECO:0000256" key="5">
    <source>
        <dbReference type="ARBA" id="ARBA00023014"/>
    </source>
</evidence>
<dbReference type="Pfam" id="PF01799">
    <property type="entry name" value="Fer2_2"/>
    <property type="match status" value="1"/>
</dbReference>
<keyword evidence="8" id="KW-1185">Reference proteome</keyword>
<dbReference type="PROSITE" id="PS00197">
    <property type="entry name" value="2FE2S_FER_1"/>
    <property type="match status" value="1"/>
</dbReference>
<feature type="domain" description="2Fe-2S ferredoxin-type" evidence="6">
    <location>
        <begin position="20"/>
        <end position="109"/>
    </location>
</feature>
<dbReference type="Proteomes" id="UP001292094">
    <property type="component" value="Unassembled WGS sequence"/>
</dbReference>
<sequence length="181" mass="19911">MQSPLDDAGGENNVSDTLQRSISLLINNHIYTVGSNIPPWTRLVDFIREQARLPGTKVLCREGGCGLCTVVATVPDHEKPGQEKTFSVHACQALVYACAGWRVETIEQLGTRFDSSYHPLQRALHGFYGTQCGFCSPGMIMTIYGIGFMARFGGLINLPAILQQRDIPSTLAQPSHRKPHK</sequence>
<dbReference type="InterPro" id="IPR036010">
    <property type="entry name" value="2Fe-2S_ferredoxin-like_sf"/>
</dbReference>
<dbReference type="EMBL" id="JAWZYT010000298">
    <property type="protein sequence ID" value="KAK4325145.1"/>
    <property type="molecule type" value="Genomic_DNA"/>
</dbReference>
<protein>
    <recommendedName>
        <fullName evidence="6">2Fe-2S ferredoxin-type domain-containing protein</fullName>
    </recommendedName>
</protein>
<name>A0AAE1UNH0_9EUCA</name>
<dbReference type="Gene3D" id="1.10.150.120">
    <property type="entry name" value="[2Fe-2S]-binding domain"/>
    <property type="match status" value="1"/>
</dbReference>
<dbReference type="SUPFAM" id="SSF54292">
    <property type="entry name" value="2Fe-2S ferredoxin-like"/>
    <property type="match status" value="1"/>
</dbReference>
<evidence type="ECO:0000259" key="6">
    <source>
        <dbReference type="PROSITE" id="PS51085"/>
    </source>
</evidence>
<dbReference type="Gene3D" id="3.10.20.30">
    <property type="match status" value="1"/>
</dbReference>
<keyword evidence="4" id="KW-0408">Iron</keyword>
<evidence type="ECO:0000256" key="2">
    <source>
        <dbReference type="ARBA" id="ARBA00022723"/>
    </source>
</evidence>
<dbReference type="InterPro" id="IPR036884">
    <property type="entry name" value="2Fe-2S-bd_dom_sf"/>
</dbReference>
<dbReference type="GO" id="GO:0016491">
    <property type="term" value="F:oxidoreductase activity"/>
    <property type="evidence" value="ECO:0007669"/>
    <property type="project" value="UniProtKB-KW"/>
</dbReference>
<dbReference type="InterPro" id="IPR012675">
    <property type="entry name" value="Beta-grasp_dom_sf"/>
</dbReference>
<evidence type="ECO:0000256" key="4">
    <source>
        <dbReference type="ARBA" id="ARBA00023004"/>
    </source>
</evidence>
<comment type="caution">
    <text evidence="7">The sequence shown here is derived from an EMBL/GenBank/DDBJ whole genome shotgun (WGS) entry which is preliminary data.</text>
</comment>
<keyword evidence="2" id="KW-0479">Metal-binding</keyword>
<dbReference type="InterPro" id="IPR002888">
    <property type="entry name" value="2Fe-2S-bd"/>
</dbReference>
<dbReference type="Pfam" id="PF00111">
    <property type="entry name" value="Fer2"/>
    <property type="match status" value="1"/>
</dbReference>
<proteinExistence type="predicted"/>
<dbReference type="AlphaFoldDB" id="A0AAE1UNH0"/>
<dbReference type="InterPro" id="IPR006058">
    <property type="entry name" value="2Fe2S_fd_BS"/>
</dbReference>
<evidence type="ECO:0000313" key="7">
    <source>
        <dbReference type="EMBL" id="KAK4325145.1"/>
    </source>
</evidence>